<evidence type="ECO:0000313" key="3">
    <source>
        <dbReference type="Proteomes" id="UP000824263"/>
    </source>
</evidence>
<feature type="transmembrane region" description="Helical" evidence="1">
    <location>
        <begin position="156"/>
        <end position="180"/>
    </location>
</feature>
<feature type="transmembrane region" description="Helical" evidence="1">
    <location>
        <begin position="84"/>
        <end position="104"/>
    </location>
</feature>
<dbReference type="EMBL" id="DXGF01000103">
    <property type="protein sequence ID" value="HIW83771.1"/>
    <property type="molecule type" value="Genomic_DNA"/>
</dbReference>
<protein>
    <submittedName>
        <fullName evidence="2">Uncharacterized protein</fullName>
    </submittedName>
</protein>
<proteinExistence type="predicted"/>
<reference evidence="2" key="1">
    <citation type="journal article" date="2021" name="PeerJ">
        <title>Extensive microbial diversity within the chicken gut microbiome revealed by metagenomics and culture.</title>
        <authorList>
            <person name="Gilroy R."/>
            <person name="Ravi A."/>
            <person name="Getino M."/>
            <person name="Pursley I."/>
            <person name="Horton D.L."/>
            <person name="Alikhan N.F."/>
            <person name="Baker D."/>
            <person name="Gharbi K."/>
            <person name="Hall N."/>
            <person name="Watson M."/>
            <person name="Adriaenssens E.M."/>
            <person name="Foster-Nyarko E."/>
            <person name="Jarju S."/>
            <person name="Secka A."/>
            <person name="Antonio M."/>
            <person name="Oren A."/>
            <person name="Chaudhuri R.R."/>
            <person name="La Ragione R."/>
            <person name="Hildebrand F."/>
            <person name="Pallen M.J."/>
        </authorList>
    </citation>
    <scope>NUCLEOTIDE SEQUENCE</scope>
    <source>
        <strain evidence="2">ChiSxjej1B13-11762</strain>
    </source>
</reference>
<keyword evidence="1" id="KW-0812">Transmembrane</keyword>
<feature type="transmembrane region" description="Helical" evidence="1">
    <location>
        <begin position="60"/>
        <end position="78"/>
    </location>
</feature>
<gene>
    <name evidence="2" type="ORF">H9873_05560</name>
</gene>
<dbReference type="Proteomes" id="UP000824263">
    <property type="component" value="Unassembled WGS sequence"/>
</dbReference>
<feature type="transmembrane region" description="Helical" evidence="1">
    <location>
        <begin position="209"/>
        <end position="234"/>
    </location>
</feature>
<evidence type="ECO:0000256" key="1">
    <source>
        <dbReference type="SAM" id="Phobius"/>
    </source>
</evidence>
<keyword evidence="1" id="KW-0472">Membrane</keyword>
<comment type="caution">
    <text evidence="2">The sequence shown here is derived from an EMBL/GenBank/DDBJ whole genome shotgun (WGS) entry which is preliminary data.</text>
</comment>
<organism evidence="2 3">
    <name type="scientific">Candidatus Dorea gallistercoris</name>
    <dbReference type="NCBI Taxonomy" id="2838542"/>
    <lineage>
        <taxon>Bacteria</taxon>
        <taxon>Bacillati</taxon>
        <taxon>Bacillota</taxon>
        <taxon>Clostridia</taxon>
        <taxon>Lachnospirales</taxon>
        <taxon>Lachnospiraceae</taxon>
        <taxon>Dorea</taxon>
    </lineage>
</organism>
<reference evidence="2" key="2">
    <citation type="submission" date="2021-04" db="EMBL/GenBank/DDBJ databases">
        <authorList>
            <person name="Gilroy R."/>
        </authorList>
    </citation>
    <scope>NUCLEOTIDE SEQUENCE</scope>
    <source>
        <strain evidence="2">ChiSxjej1B13-11762</strain>
    </source>
</reference>
<name>A0A9D1RC02_9FIRM</name>
<dbReference type="AlphaFoldDB" id="A0A9D1RC02"/>
<keyword evidence="1" id="KW-1133">Transmembrane helix</keyword>
<feature type="transmembrane region" description="Helical" evidence="1">
    <location>
        <begin position="187"/>
        <end position="203"/>
    </location>
</feature>
<evidence type="ECO:0000313" key="2">
    <source>
        <dbReference type="EMBL" id="HIW83771.1"/>
    </source>
</evidence>
<feature type="transmembrane region" description="Helical" evidence="1">
    <location>
        <begin position="125"/>
        <end position="150"/>
    </location>
</feature>
<accession>A0A9D1RC02</accession>
<sequence>MNLEERIQNYKSEMKIEPKEENILKTIQASRESFLAAEADRMLAYHSFLYLQLRLVRKRWWLLQLLVLAALWAFLPIAEDQLYAYRSMGVAGTLFVILIIPEFWKNQTCQCLEIEAASYYSLRQVYAARSLLFGIADILMITVFCAGASVSLQVSLSALLIQFLFPMVVTACICFVGLCGNRQIPETAAAGLCMVWSLIWWFVLLDERLYAAVTIPVWVLLFGIAALFLAITVYRLICRCNLIWEVDRNGNKDN</sequence>